<evidence type="ECO:0000313" key="2">
    <source>
        <dbReference type="Proteomes" id="UP000178912"/>
    </source>
</evidence>
<name>A0A1E1L8G0_9HELO</name>
<organism evidence="1 2">
    <name type="scientific">Rhynchosporium agropyri</name>
    <dbReference type="NCBI Taxonomy" id="914238"/>
    <lineage>
        <taxon>Eukaryota</taxon>
        <taxon>Fungi</taxon>
        <taxon>Dikarya</taxon>
        <taxon>Ascomycota</taxon>
        <taxon>Pezizomycotina</taxon>
        <taxon>Leotiomycetes</taxon>
        <taxon>Helotiales</taxon>
        <taxon>Ploettnerulaceae</taxon>
        <taxon>Rhynchosporium</taxon>
    </lineage>
</organism>
<keyword evidence="2" id="KW-1185">Reference proteome</keyword>
<gene>
    <name evidence="1" type="ORF">RAG0_12476</name>
</gene>
<sequence length="119" mass="12828">MHLAELSPVRSLADSMSTDDDLGGEQVQKKLLCGNWKSWLTAKIQIKFIAVVACESLSRPNRPLAQLAGISRLLASNLFYELHRIGTRNIDICHPPVISTDVAASFAAVLSVAALSNVA</sequence>
<accession>A0A1E1L8G0</accession>
<protein>
    <submittedName>
        <fullName evidence="1">Uncharacterized protein</fullName>
    </submittedName>
</protein>
<proteinExistence type="predicted"/>
<dbReference type="EMBL" id="FJUX01000089">
    <property type="protein sequence ID" value="CZT06843.1"/>
    <property type="molecule type" value="Genomic_DNA"/>
</dbReference>
<dbReference type="Proteomes" id="UP000178912">
    <property type="component" value="Unassembled WGS sequence"/>
</dbReference>
<dbReference type="AlphaFoldDB" id="A0A1E1L8G0"/>
<reference evidence="2" key="1">
    <citation type="submission" date="2016-03" db="EMBL/GenBank/DDBJ databases">
        <authorList>
            <person name="Guldener U."/>
        </authorList>
    </citation>
    <scope>NUCLEOTIDE SEQUENCE [LARGE SCALE GENOMIC DNA]</scope>
    <source>
        <strain evidence="2">04CH-RAC-A.6.1</strain>
    </source>
</reference>
<evidence type="ECO:0000313" key="1">
    <source>
        <dbReference type="EMBL" id="CZT06843.1"/>
    </source>
</evidence>